<name>A0A8J2KJ92_9HEXA</name>
<keyword evidence="2" id="KW-0812">Transmembrane</keyword>
<evidence type="ECO:0000256" key="2">
    <source>
        <dbReference type="SAM" id="Phobius"/>
    </source>
</evidence>
<evidence type="ECO:0000256" key="1">
    <source>
        <dbReference type="SAM" id="MobiDB-lite"/>
    </source>
</evidence>
<keyword evidence="2" id="KW-1133">Transmembrane helix</keyword>
<gene>
    <name evidence="3" type="ORF">AFUS01_LOCUS26541</name>
</gene>
<sequence length="485" mass="55311">MATPSFENTREEGWDNAGFVGNEPNGNSEPVVMKRDSSQGLPLQFQIFRRQNSLEANNNNTSSVTTSEEEENTSGEFPSFRSQDSAKTLITSTDNNVHEEVSNDLSSLESQRSTGTYEVLLDAVVVDAKNQKSVYVQNNRSNPGTKRKICQFWTRRNSHENSHLNNGLPSHDNSSFIDKIWTGLKNYGFFIIGLAVLVFVIFAILPKDMKSQVFGPRKTTTDILVTHPPTNAISNLSKEELVHRHSMTIDSPLSLPYELPPVTLELHLAPRRKFKWSNWNVSNLEAVESLVLEGPLDEEDIRFLILSMPNLNSVSILLDKGMCSIVDSVEDEKLNEHINIQSLTVSGMETCHNLFAFVARTFHFSKLESITLEDVPVMFENMGFIHELLKTHRETLRRLFLNNVVVCHHCFLFDKVFLRWVDEARFKFLRPETLPAKKSLENFNLGTPRIAHFESNIRCSDDERKTYLSNWVNITAHFKDKICSD</sequence>
<dbReference type="EMBL" id="CAJVCH010355565">
    <property type="protein sequence ID" value="CAG7815895.1"/>
    <property type="molecule type" value="Genomic_DNA"/>
</dbReference>
<keyword evidence="4" id="KW-1185">Reference proteome</keyword>
<evidence type="ECO:0000313" key="3">
    <source>
        <dbReference type="EMBL" id="CAG7815895.1"/>
    </source>
</evidence>
<feature type="region of interest" description="Disordered" evidence="1">
    <location>
        <begin position="52"/>
        <end position="85"/>
    </location>
</feature>
<comment type="caution">
    <text evidence="3">The sequence shown here is derived from an EMBL/GenBank/DDBJ whole genome shotgun (WGS) entry which is preliminary data.</text>
</comment>
<dbReference type="AlphaFoldDB" id="A0A8J2KJ92"/>
<feature type="transmembrane region" description="Helical" evidence="2">
    <location>
        <begin position="187"/>
        <end position="205"/>
    </location>
</feature>
<keyword evidence="2" id="KW-0472">Membrane</keyword>
<feature type="region of interest" description="Disordered" evidence="1">
    <location>
        <begin position="1"/>
        <end position="37"/>
    </location>
</feature>
<proteinExistence type="predicted"/>
<accession>A0A8J2KJ92</accession>
<organism evidence="3 4">
    <name type="scientific">Allacma fusca</name>
    <dbReference type="NCBI Taxonomy" id="39272"/>
    <lineage>
        <taxon>Eukaryota</taxon>
        <taxon>Metazoa</taxon>
        <taxon>Ecdysozoa</taxon>
        <taxon>Arthropoda</taxon>
        <taxon>Hexapoda</taxon>
        <taxon>Collembola</taxon>
        <taxon>Symphypleona</taxon>
        <taxon>Sminthuridae</taxon>
        <taxon>Allacma</taxon>
    </lineage>
</organism>
<protein>
    <submittedName>
        <fullName evidence="3">Uncharacterized protein</fullName>
    </submittedName>
</protein>
<dbReference type="Proteomes" id="UP000708208">
    <property type="component" value="Unassembled WGS sequence"/>
</dbReference>
<reference evidence="3" key="1">
    <citation type="submission" date="2021-06" db="EMBL/GenBank/DDBJ databases">
        <authorList>
            <person name="Hodson N. C."/>
            <person name="Mongue J. A."/>
            <person name="Jaron S. K."/>
        </authorList>
    </citation>
    <scope>NUCLEOTIDE SEQUENCE</scope>
</reference>
<evidence type="ECO:0000313" key="4">
    <source>
        <dbReference type="Proteomes" id="UP000708208"/>
    </source>
</evidence>
<feature type="compositionally biased region" description="Low complexity" evidence="1">
    <location>
        <begin position="57"/>
        <end position="66"/>
    </location>
</feature>